<gene>
    <name evidence="1" type="ORF">SAMN06265368_4818</name>
</gene>
<protein>
    <submittedName>
        <fullName evidence="1">Uncharacterized protein</fullName>
    </submittedName>
</protein>
<proteinExistence type="predicted"/>
<accession>A0A285PK81</accession>
<name>A0A285PK81_9HYPH</name>
<evidence type="ECO:0000313" key="2">
    <source>
        <dbReference type="Proteomes" id="UP000219439"/>
    </source>
</evidence>
<reference evidence="1 2" key="1">
    <citation type="submission" date="2017-09" db="EMBL/GenBank/DDBJ databases">
        <authorList>
            <person name="Ehlers B."/>
            <person name="Leendertz F.H."/>
        </authorList>
    </citation>
    <scope>NUCLEOTIDE SEQUENCE [LARGE SCALE GENOMIC DNA]</scope>
    <source>
        <strain evidence="1 2">DSM 18289</strain>
    </source>
</reference>
<sequence length="40" mass="4480">MDIAFRELFVLVCQSVGALTLVAVVIILAHAFQVHREQNK</sequence>
<dbReference type="RefSeq" id="WP_280176213.1">
    <property type="nucleotide sequence ID" value="NZ_OBEL01000011.1"/>
</dbReference>
<dbReference type="AlphaFoldDB" id="A0A285PK81"/>
<dbReference type="Proteomes" id="UP000219439">
    <property type="component" value="Unassembled WGS sequence"/>
</dbReference>
<keyword evidence="2" id="KW-1185">Reference proteome</keyword>
<dbReference type="EMBL" id="OBEL01000011">
    <property type="protein sequence ID" value="SNZ21693.1"/>
    <property type="molecule type" value="Genomic_DNA"/>
</dbReference>
<organism evidence="1 2">
    <name type="scientific">Cohaesibacter gelatinilyticus</name>
    <dbReference type="NCBI Taxonomy" id="372072"/>
    <lineage>
        <taxon>Bacteria</taxon>
        <taxon>Pseudomonadati</taxon>
        <taxon>Pseudomonadota</taxon>
        <taxon>Alphaproteobacteria</taxon>
        <taxon>Hyphomicrobiales</taxon>
        <taxon>Cohaesibacteraceae</taxon>
    </lineage>
</organism>
<evidence type="ECO:0000313" key="1">
    <source>
        <dbReference type="EMBL" id="SNZ21693.1"/>
    </source>
</evidence>